<dbReference type="EMBL" id="VIVN01000008">
    <property type="protein sequence ID" value="TWD98886.1"/>
    <property type="molecule type" value="Genomic_DNA"/>
</dbReference>
<dbReference type="GO" id="GO:0004252">
    <property type="term" value="F:serine-type endopeptidase activity"/>
    <property type="evidence" value="ECO:0007669"/>
    <property type="project" value="UniProtKB-UniRule"/>
</dbReference>
<evidence type="ECO:0000313" key="7">
    <source>
        <dbReference type="EMBL" id="TWD98886.1"/>
    </source>
</evidence>
<keyword evidence="4 6" id="KW-0472">Membrane</keyword>
<dbReference type="CDD" id="cd06462">
    <property type="entry name" value="Peptidase_S24_S26"/>
    <property type="match status" value="1"/>
</dbReference>
<sequence length="152" mass="17535">MLIDIHTFTLLKKAINRDGWLELPASGNSMFPYIQKGNLCRFVPCKPSSLKKGDVILYYSQTGQLIAHRFVGLKTEKNQSLFLLKGDTNLGFDQPIEEHWILGKLETVQKKQFTITADQFIVRIWGKLILSFPILSGILRNYLNRKLKLHFN</sequence>
<evidence type="ECO:0000256" key="4">
    <source>
        <dbReference type="ARBA" id="ARBA00023136"/>
    </source>
</evidence>
<dbReference type="SUPFAM" id="SSF51306">
    <property type="entry name" value="LexA/Signal peptidase"/>
    <property type="match status" value="1"/>
</dbReference>
<dbReference type="NCBIfam" id="TIGR02228">
    <property type="entry name" value="sigpep_I_arch"/>
    <property type="match status" value="1"/>
</dbReference>
<dbReference type="GO" id="GO:0009003">
    <property type="term" value="F:signal peptidase activity"/>
    <property type="evidence" value="ECO:0007669"/>
    <property type="project" value="UniProtKB-EC"/>
</dbReference>
<evidence type="ECO:0000313" key="8">
    <source>
        <dbReference type="Proteomes" id="UP000319671"/>
    </source>
</evidence>
<evidence type="ECO:0000256" key="6">
    <source>
        <dbReference type="SAM" id="Phobius"/>
    </source>
</evidence>
<dbReference type="AlphaFoldDB" id="A0A561D616"/>
<dbReference type="InterPro" id="IPR001733">
    <property type="entry name" value="Peptidase_S26B"/>
</dbReference>
<comment type="subcellular location">
    <subcellularLocation>
        <location evidence="1">Membrane</location>
    </subcellularLocation>
</comment>
<keyword evidence="2 6" id="KW-0812">Transmembrane</keyword>
<dbReference type="GO" id="GO:0016020">
    <property type="term" value="C:membrane"/>
    <property type="evidence" value="ECO:0007669"/>
    <property type="project" value="UniProtKB-SubCell"/>
</dbReference>
<evidence type="ECO:0000256" key="3">
    <source>
        <dbReference type="ARBA" id="ARBA00022989"/>
    </source>
</evidence>
<evidence type="ECO:0000256" key="2">
    <source>
        <dbReference type="ARBA" id="ARBA00022692"/>
    </source>
</evidence>
<proteinExistence type="predicted"/>
<dbReference type="InterPro" id="IPR036286">
    <property type="entry name" value="LexA/Signal_pep-like_sf"/>
</dbReference>
<dbReference type="RefSeq" id="WP_144566323.1">
    <property type="nucleotide sequence ID" value="NZ_VIVN01000008.1"/>
</dbReference>
<evidence type="ECO:0000256" key="5">
    <source>
        <dbReference type="NCBIfam" id="TIGR02228"/>
    </source>
</evidence>
<comment type="caution">
    <text evidence="7">The sequence shown here is derived from an EMBL/GenBank/DDBJ whole genome shotgun (WGS) entry which is preliminary data.</text>
</comment>
<evidence type="ECO:0000256" key="1">
    <source>
        <dbReference type="ARBA" id="ARBA00004370"/>
    </source>
</evidence>
<dbReference type="Proteomes" id="UP000319671">
    <property type="component" value="Unassembled WGS sequence"/>
</dbReference>
<dbReference type="EC" id="3.4.21.89" evidence="5"/>
<reference evidence="7 8" key="1">
    <citation type="submission" date="2019-06" db="EMBL/GenBank/DDBJ databases">
        <title>Sorghum-associated microbial communities from plants grown in Nebraska, USA.</title>
        <authorList>
            <person name="Schachtman D."/>
        </authorList>
    </citation>
    <scope>NUCLEOTIDE SEQUENCE [LARGE SCALE GENOMIC DNA]</scope>
    <source>
        <strain evidence="7 8">2482</strain>
    </source>
</reference>
<protein>
    <recommendedName>
        <fullName evidence="5">Signal peptidase I</fullName>
        <ecNumber evidence="5">3.4.21.89</ecNumber>
    </recommendedName>
</protein>
<dbReference type="GO" id="GO:0006465">
    <property type="term" value="P:signal peptide processing"/>
    <property type="evidence" value="ECO:0007669"/>
    <property type="project" value="UniProtKB-UniRule"/>
</dbReference>
<organism evidence="7 8">
    <name type="scientific">Neobacillus bataviensis</name>
    <dbReference type="NCBI Taxonomy" id="220685"/>
    <lineage>
        <taxon>Bacteria</taxon>
        <taxon>Bacillati</taxon>
        <taxon>Bacillota</taxon>
        <taxon>Bacilli</taxon>
        <taxon>Bacillales</taxon>
        <taxon>Bacillaceae</taxon>
        <taxon>Neobacillus</taxon>
    </lineage>
</organism>
<feature type="transmembrane region" description="Helical" evidence="6">
    <location>
        <begin position="124"/>
        <end position="143"/>
    </location>
</feature>
<accession>A0A561D616</accession>
<keyword evidence="8" id="KW-1185">Reference proteome</keyword>
<gene>
    <name evidence="7" type="ORF">FB550_108141</name>
</gene>
<name>A0A561D616_9BACI</name>
<keyword evidence="3 6" id="KW-1133">Transmembrane helix</keyword>